<evidence type="ECO:0000313" key="4">
    <source>
        <dbReference type="Proteomes" id="UP000707071"/>
    </source>
</evidence>
<evidence type="ECO:0000313" key="3">
    <source>
        <dbReference type="EMBL" id="KAG6297775.1"/>
    </source>
</evidence>
<evidence type="ECO:0000256" key="1">
    <source>
        <dbReference type="SAM" id="MobiDB-lite"/>
    </source>
</evidence>
<keyword evidence="4" id="KW-1185">Reference proteome</keyword>
<sequence length="179" mass="19859">MSRTQGQQRQTQSPSTPTSNSNTHRASREAVTEAAFMAVSAATTASSRRWILDNRSAFSDMKNPADYYKPDNIVKVLIPISIVGWLAFGAICVLCLNGHGRAGRWIPEWYLDSGGSRWDKAAVGAWWLAVVFAWPVILPSVAVRSLSERVRRWRANGRGRRGRGRGRAKAKMECVENVA</sequence>
<dbReference type="Proteomes" id="UP000707071">
    <property type="component" value="Unassembled WGS sequence"/>
</dbReference>
<accession>A0A9P7QJL2</accession>
<keyword evidence="2" id="KW-0472">Membrane</keyword>
<proteinExistence type="predicted"/>
<gene>
    <name evidence="3" type="ORF">E4U09_001240</name>
</gene>
<keyword evidence="2" id="KW-0812">Transmembrane</keyword>
<feature type="transmembrane region" description="Helical" evidence="2">
    <location>
        <begin position="125"/>
        <end position="146"/>
    </location>
</feature>
<dbReference type="EMBL" id="SRRH01000143">
    <property type="protein sequence ID" value="KAG6297775.1"/>
    <property type="molecule type" value="Genomic_DNA"/>
</dbReference>
<keyword evidence="2" id="KW-1133">Transmembrane helix</keyword>
<feature type="region of interest" description="Disordered" evidence="1">
    <location>
        <begin position="1"/>
        <end position="27"/>
    </location>
</feature>
<name>A0A9P7QJL2_9HYPO</name>
<protein>
    <submittedName>
        <fullName evidence="3">Uncharacterized protein</fullName>
    </submittedName>
</protein>
<dbReference type="AlphaFoldDB" id="A0A9P7QJL2"/>
<evidence type="ECO:0000256" key="2">
    <source>
        <dbReference type="SAM" id="Phobius"/>
    </source>
</evidence>
<feature type="transmembrane region" description="Helical" evidence="2">
    <location>
        <begin position="76"/>
        <end position="99"/>
    </location>
</feature>
<comment type="caution">
    <text evidence="3">The sequence shown here is derived from an EMBL/GenBank/DDBJ whole genome shotgun (WGS) entry which is preliminary data.</text>
</comment>
<reference evidence="3 4" key="1">
    <citation type="journal article" date="2020" name="bioRxiv">
        <title>Whole genome comparisons of ergot fungi reveals the divergence and evolution of species within the genus Claviceps are the result of varying mechanisms driving genome evolution and host range expansion.</title>
        <authorList>
            <person name="Wyka S.A."/>
            <person name="Mondo S.J."/>
            <person name="Liu M."/>
            <person name="Dettman J."/>
            <person name="Nalam V."/>
            <person name="Broders K.D."/>
        </authorList>
    </citation>
    <scope>NUCLEOTIDE SEQUENCE [LARGE SCALE GENOMIC DNA]</scope>
    <source>
        <strain evidence="3 4">Clav52</strain>
    </source>
</reference>
<feature type="compositionally biased region" description="Low complexity" evidence="1">
    <location>
        <begin position="1"/>
        <end position="23"/>
    </location>
</feature>
<organism evidence="3 4">
    <name type="scientific">Claviceps aff. purpurea</name>
    <dbReference type="NCBI Taxonomy" id="1967640"/>
    <lineage>
        <taxon>Eukaryota</taxon>
        <taxon>Fungi</taxon>
        <taxon>Dikarya</taxon>
        <taxon>Ascomycota</taxon>
        <taxon>Pezizomycotina</taxon>
        <taxon>Sordariomycetes</taxon>
        <taxon>Hypocreomycetidae</taxon>
        <taxon>Hypocreales</taxon>
        <taxon>Clavicipitaceae</taxon>
        <taxon>Claviceps</taxon>
    </lineage>
</organism>